<gene>
    <name evidence="2" type="ORF">BYL167_LOCUS72922</name>
</gene>
<dbReference type="AlphaFoldDB" id="A0A8S3G6H3"/>
<feature type="region of interest" description="Disordered" evidence="1">
    <location>
        <begin position="124"/>
        <end position="150"/>
    </location>
</feature>
<dbReference type="EMBL" id="CAJOBH010259827">
    <property type="protein sequence ID" value="CAF5153909.1"/>
    <property type="molecule type" value="Genomic_DNA"/>
</dbReference>
<reference evidence="2" key="1">
    <citation type="submission" date="2021-02" db="EMBL/GenBank/DDBJ databases">
        <authorList>
            <person name="Nowell W R."/>
        </authorList>
    </citation>
    <scope>NUCLEOTIDE SEQUENCE</scope>
</reference>
<accession>A0A8S3G6H3</accession>
<protein>
    <submittedName>
        <fullName evidence="2">Uncharacterized protein</fullName>
    </submittedName>
</protein>
<sequence>MNKQSIVIQEGMHDQDLELISDNDDHISMTHVSKTKQKQSLNIDHYQSVLTAIEPDKFSTARRRAKSLTVFNENKQYKVNIGVEWFTSKLKRRQRSSSFHGQDQSSVSIDSLLLQNRNVQRNNIRVTTTENDQSSDSINNSNLRQTHTQP</sequence>
<evidence type="ECO:0000313" key="3">
    <source>
        <dbReference type="Proteomes" id="UP000681967"/>
    </source>
</evidence>
<evidence type="ECO:0000256" key="1">
    <source>
        <dbReference type="SAM" id="MobiDB-lite"/>
    </source>
</evidence>
<dbReference type="Proteomes" id="UP000681967">
    <property type="component" value="Unassembled WGS sequence"/>
</dbReference>
<name>A0A8S3G6H3_9BILA</name>
<proteinExistence type="predicted"/>
<organism evidence="2 3">
    <name type="scientific">Rotaria magnacalcarata</name>
    <dbReference type="NCBI Taxonomy" id="392030"/>
    <lineage>
        <taxon>Eukaryota</taxon>
        <taxon>Metazoa</taxon>
        <taxon>Spiralia</taxon>
        <taxon>Gnathifera</taxon>
        <taxon>Rotifera</taxon>
        <taxon>Eurotatoria</taxon>
        <taxon>Bdelloidea</taxon>
        <taxon>Philodinida</taxon>
        <taxon>Philodinidae</taxon>
        <taxon>Rotaria</taxon>
    </lineage>
</organism>
<feature type="compositionally biased region" description="Low complexity" evidence="1">
    <location>
        <begin position="124"/>
        <end position="142"/>
    </location>
</feature>
<evidence type="ECO:0000313" key="2">
    <source>
        <dbReference type="EMBL" id="CAF5153909.1"/>
    </source>
</evidence>
<comment type="caution">
    <text evidence="2">The sequence shown here is derived from an EMBL/GenBank/DDBJ whole genome shotgun (WGS) entry which is preliminary data.</text>
</comment>
<feature type="non-terminal residue" evidence="2">
    <location>
        <position position="1"/>
    </location>
</feature>